<organism evidence="2">
    <name type="scientific">marine sediment metagenome</name>
    <dbReference type="NCBI Taxonomy" id="412755"/>
    <lineage>
        <taxon>unclassified sequences</taxon>
        <taxon>metagenomes</taxon>
        <taxon>ecological metagenomes</taxon>
    </lineage>
</organism>
<name>A0A0F9H113_9ZZZZ</name>
<comment type="caution">
    <text evidence="2">The sequence shown here is derived from an EMBL/GenBank/DDBJ whole genome shotgun (WGS) entry which is preliminary data.</text>
</comment>
<reference evidence="2" key="1">
    <citation type="journal article" date="2015" name="Nature">
        <title>Complex archaea that bridge the gap between prokaryotes and eukaryotes.</title>
        <authorList>
            <person name="Spang A."/>
            <person name="Saw J.H."/>
            <person name="Jorgensen S.L."/>
            <person name="Zaremba-Niedzwiedzka K."/>
            <person name="Martijn J."/>
            <person name="Lind A.E."/>
            <person name="van Eijk R."/>
            <person name="Schleper C."/>
            <person name="Guy L."/>
            <person name="Ettema T.J."/>
        </authorList>
    </citation>
    <scope>NUCLEOTIDE SEQUENCE</scope>
</reference>
<dbReference type="InterPro" id="IPR038461">
    <property type="entry name" value="Schlafen_AlbA_2_dom_sf"/>
</dbReference>
<dbReference type="Pfam" id="PF04326">
    <property type="entry name" value="SLFN_AlbA_2"/>
    <property type="match status" value="1"/>
</dbReference>
<dbReference type="PANTHER" id="PTHR37292">
    <property type="entry name" value="VNG6097C"/>
    <property type="match status" value="1"/>
</dbReference>
<dbReference type="InterPro" id="IPR007421">
    <property type="entry name" value="Schlafen_AlbA_2_dom"/>
</dbReference>
<protein>
    <recommendedName>
        <fullName evidence="1">Schlafen AlbA-2 domain-containing protein</fullName>
    </recommendedName>
</protein>
<gene>
    <name evidence="2" type="ORF">LCGC14_2119350</name>
</gene>
<proteinExistence type="predicted"/>
<dbReference type="AlphaFoldDB" id="A0A0F9H113"/>
<dbReference type="EMBL" id="LAZR01026359">
    <property type="protein sequence ID" value="KKL69002.1"/>
    <property type="molecule type" value="Genomic_DNA"/>
</dbReference>
<dbReference type="PANTHER" id="PTHR37292:SF2">
    <property type="entry name" value="DUF262 DOMAIN-CONTAINING PROTEIN"/>
    <property type="match status" value="1"/>
</dbReference>
<feature type="domain" description="Schlafen AlbA-2" evidence="1">
    <location>
        <begin position="260"/>
        <end position="329"/>
    </location>
</feature>
<accession>A0A0F9H113</accession>
<dbReference type="Gene3D" id="3.30.950.30">
    <property type="entry name" value="Schlafen, AAA domain"/>
    <property type="match status" value="1"/>
</dbReference>
<evidence type="ECO:0000259" key="1">
    <source>
        <dbReference type="Pfam" id="PF04326"/>
    </source>
</evidence>
<sequence>DIPRPIVDVTILSDNSIVFLSKNDNCEFRNQASMNKAIRWLYLAHLWTRYSGQTDQKLDQDVNIVMRNEDPWDDLVNVIIDQRGRIALEASTLEGRGIGHPIFRMLYILIKSKGAIDWSNGAPLDATYGPSYKIHKHHIFPTSLLYDKRFDPENHLHKKLVNEIANRAFLTARTNIGQISNKEPKDYLPEIIENYGKQALTNQLIPLDKSLWEIDGYEEFLKERRKLIADEVNKFIIKFVVKEEKIKEKISLPEYLTSGESTILEFKSSARWDYYQEKVNKDLEFVIIKTIAGFMNTEGGTLLIGVTDDGEIIGVENDLKTLKKKDRDGYELLLNDLISSYIGVEYSL</sequence>
<evidence type="ECO:0000313" key="2">
    <source>
        <dbReference type="EMBL" id="KKL69002.1"/>
    </source>
</evidence>
<feature type="non-terminal residue" evidence="2">
    <location>
        <position position="1"/>
    </location>
</feature>